<evidence type="ECO:0000313" key="2">
    <source>
        <dbReference type="EMBL" id="KAL3715871.1"/>
    </source>
</evidence>
<feature type="region of interest" description="Disordered" evidence="1">
    <location>
        <begin position="1"/>
        <end position="34"/>
    </location>
</feature>
<accession>A0ABD3IPA2</accession>
<evidence type="ECO:0000256" key="1">
    <source>
        <dbReference type="SAM" id="MobiDB-lite"/>
    </source>
</evidence>
<feature type="compositionally biased region" description="Pro residues" evidence="1">
    <location>
        <begin position="1"/>
        <end position="11"/>
    </location>
</feature>
<dbReference type="EMBL" id="JBJKBG010000011">
    <property type="protein sequence ID" value="KAL3715871.1"/>
    <property type="molecule type" value="Genomic_DNA"/>
</dbReference>
<reference evidence="2 3" key="1">
    <citation type="submission" date="2024-11" db="EMBL/GenBank/DDBJ databases">
        <title>Chromosome-level genome assembly of Eucalyptus globulus Labill. provides insights into its genome evolution.</title>
        <authorList>
            <person name="Li X."/>
        </authorList>
    </citation>
    <scope>NUCLEOTIDE SEQUENCE [LARGE SCALE GENOMIC DNA]</scope>
    <source>
        <strain evidence="2">CL2024</strain>
        <tissue evidence="2">Fresh tender leaves</tissue>
    </source>
</reference>
<evidence type="ECO:0000313" key="3">
    <source>
        <dbReference type="Proteomes" id="UP001634007"/>
    </source>
</evidence>
<dbReference type="AlphaFoldDB" id="A0ABD3IPA2"/>
<dbReference type="Proteomes" id="UP001634007">
    <property type="component" value="Unassembled WGS sequence"/>
</dbReference>
<organism evidence="2 3">
    <name type="scientific">Eucalyptus globulus</name>
    <name type="common">Tasmanian blue gum</name>
    <dbReference type="NCBI Taxonomy" id="34317"/>
    <lineage>
        <taxon>Eukaryota</taxon>
        <taxon>Viridiplantae</taxon>
        <taxon>Streptophyta</taxon>
        <taxon>Embryophyta</taxon>
        <taxon>Tracheophyta</taxon>
        <taxon>Spermatophyta</taxon>
        <taxon>Magnoliopsida</taxon>
        <taxon>eudicotyledons</taxon>
        <taxon>Gunneridae</taxon>
        <taxon>Pentapetalae</taxon>
        <taxon>rosids</taxon>
        <taxon>malvids</taxon>
        <taxon>Myrtales</taxon>
        <taxon>Myrtaceae</taxon>
        <taxon>Myrtoideae</taxon>
        <taxon>Eucalypteae</taxon>
        <taxon>Eucalyptus</taxon>
    </lineage>
</organism>
<keyword evidence="3" id="KW-1185">Reference proteome</keyword>
<sequence length="177" mass="19630">MRPRPPPPNPPPRRDLGCGPRRPGSRSPEVEAASHDLNLRRGALRCNVCQKVAMGFSYHRQECKLDLHSLRCCTLFIPVTLLEQQVNSSRAWPSGHSVSITTVPGLRFINHPSVHLADQLGFPTMRFPSISSGTWSLSKIKRKDWGESSVMGHVLHGIIDGLTQQAGTAIFQGFIKF</sequence>
<proteinExistence type="predicted"/>
<gene>
    <name evidence="2" type="ORF">ACJRO7_007600</name>
</gene>
<protein>
    <submittedName>
        <fullName evidence="2">Uncharacterized protein</fullName>
    </submittedName>
</protein>
<name>A0ABD3IPA2_EUCGL</name>
<comment type="caution">
    <text evidence="2">The sequence shown here is derived from an EMBL/GenBank/DDBJ whole genome shotgun (WGS) entry which is preliminary data.</text>
</comment>